<name>A0A3B0Y133_9ZZZZ</name>
<gene>
    <name evidence="1" type="ORF">MNBD_GAMMA15-1353</name>
</gene>
<dbReference type="AlphaFoldDB" id="A0A3B0Y133"/>
<protein>
    <submittedName>
        <fullName evidence="1">Uncharacterized protein</fullName>
    </submittedName>
</protein>
<reference evidence="1" key="1">
    <citation type="submission" date="2018-06" db="EMBL/GenBank/DDBJ databases">
        <authorList>
            <person name="Zhirakovskaya E."/>
        </authorList>
    </citation>
    <scope>NUCLEOTIDE SEQUENCE</scope>
</reference>
<proteinExistence type="predicted"/>
<evidence type="ECO:0000313" key="1">
    <source>
        <dbReference type="EMBL" id="VAW74375.1"/>
    </source>
</evidence>
<accession>A0A3B0Y133</accession>
<organism evidence="1">
    <name type="scientific">hydrothermal vent metagenome</name>
    <dbReference type="NCBI Taxonomy" id="652676"/>
    <lineage>
        <taxon>unclassified sequences</taxon>
        <taxon>metagenomes</taxon>
        <taxon>ecological metagenomes</taxon>
    </lineage>
</organism>
<sequence>MVEEDQYRSTYDSVNQRRCIFEKSVLTRRCHCRCSARFYLADREGIACSAEPANVRCKQLLLLMRENARFALKLTGTEDQLPHAKEIKVQNGGLLGLQAILQPDSPHDTVVDVSALTTQGIEAFGSIQQFPFQEIIKSITRFEGRRRPRSKR</sequence>
<dbReference type="EMBL" id="UOFN01000034">
    <property type="protein sequence ID" value="VAW74375.1"/>
    <property type="molecule type" value="Genomic_DNA"/>
</dbReference>